<dbReference type="Pfam" id="PF01381">
    <property type="entry name" value="HTH_3"/>
    <property type="match status" value="1"/>
</dbReference>
<dbReference type="Gene3D" id="1.10.260.40">
    <property type="entry name" value="lambda repressor-like DNA-binding domains"/>
    <property type="match status" value="1"/>
</dbReference>
<dbReference type="AlphaFoldDB" id="A0A645FUH8"/>
<gene>
    <name evidence="2" type="ORF">SDC9_165473</name>
</gene>
<proteinExistence type="predicted"/>
<organism evidence="2">
    <name type="scientific">bioreactor metagenome</name>
    <dbReference type="NCBI Taxonomy" id="1076179"/>
    <lineage>
        <taxon>unclassified sequences</taxon>
        <taxon>metagenomes</taxon>
        <taxon>ecological metagenomes</taxon>
    </lineage>
</organism>
<dbReference type="CDD" id="cd00093">
    <property type="entry name" value="HTH_XRE"/>
    <property type="match status" value="1"/>
</dbReference>
<reference evidence="2" key="1">
    <citation type="submission" date="2019-08" db="EMBL/GenBank/DDBJ databases">
        <authorList>
            <person name="Kucharzyk K."/>
            <person name="Murdoch R.W."/>
            <person name="Higgins S."/>
            <person name="Loffler F."/>
        </authorList>
    </citation>
    <scope>NUCLEOTIDE SEQUENCE</scope>
</reference>
<dbReference type="EMBL" id="VSSQ01065376">
    <property type="protein sequence ID" value="MPN18115.1"/>
    <property type="molecule type" value="Genomic_DNA"/>
</dbReference>
<dbReference type="PROSITE" id="PS50943">
    <property type="entry name" value="HTH_CROC1"/>
    <property type="match status" value="1"/>
</dbReference>
<feature type="domain" description="HTH cro/C1-type" evidence="1">
    <location>
        <begin position="4"/>
        <end position="58"/>
    </location>
</feature>
<dbReference type="InterPro" id="IPR010982">
    <property type="entry name" value="Lambda_DNA-bd_dom_sf"/>
</dbReference>
<evidence type="ECO:0000259" key="1">
    <source>
        <dbReference type="PROSITE" id="PS50943"/>
    </source>
</evidence>
<dbReference type="SUPFAM" id="SSF47413">
    <property type="entry name" value="lambda repressor-like DNA-binding domains"/>
    <property type="match status" value="1"/>
</dbReference>
<comment type="caution">
    <text evidence="2">The sequence shown here is derived from an EMBL/GenBank/DDBJ whole genome shotgun (WGS) entry which is preliminary data.</text>
</comment>
<dbReference type="GO" id="GO:0003677">
    <property type="term" value="F:DNA binding"/>
    <property type="evidence" value="ECO:0007669"/>
    <property type="project" value="InterPro"/>
</dbReference>
<evidence type="ECO:0000313" key="2">
    <source>
        <dbReference type="EMBL" id="MPN18115.1"/>
    </source>
</evidence>
<accession>A0A645FUH8</accession>
<sequence>MDWLKKIRSSAGYTQEVVAKSTGIARAAYGNIELGVRRPSVETAKKIAAVLGFEWTRFFDESTEEAERPA</sequence>
<protein>
    <recommendedName>
        <fullName evidence="1">HTH cro/C1-type domain-containing protein</fullName>
    </recommendedName>
</protein>
<dbReference type="InterPro" id="IPR001387">
    <property type="entry name" value="Cro/C1-type_HTH"/>
</dbReference>
<dbReference type="SMART" id="SM00530">
    <property type="entry name" value="HTH_XRE"/>
    <property type="match status" value="1"/>
</dbReference>
<name>A0A645FUH8_9ZZZZ</name>